<feature type="region of interest" description="Disordered" evidence="1">
    <location>
        <begin position="148"/>
        <end position="177"/>
    </location>
</feature>
<proteinExistence type="predicted"/>
<name>A0AAV4PFB8_9ARAC</name>
<keyword evidence="3" id="KW-1185">Reference proteome</keyword>
<gene>
    <name evidence="2" type="primary">AVEN_63771_1</name>
    <name evidence="2" type="ORF">CDAR_503891</name>
</gene>
<evidence type="ECO:0000313" key="2">
    <source>
        <dbReference type="EMBL" id="GIX94851.1"/>
    </source>
</evidence>
<evidence type="ECO:0000256" key="1">
    <source>
        <dbReference type="SAM" id="MobiDB-lite"/>
    </source>
</evidence>
<evidence type="ECO:0000313" key="3">
    <source>
        <dbReference type="Proteomes" id="UP001054837"/>
    </source>
</evidence>
<organism evidence="2 3">
    <name type="scientific">Caerostris darwini</name>
    <dbReference type="NCBI Taxonomy" id="1538125"/>
    <lineage>
        <taxon>Eukaryota</taxon>
        <taxon>Metazoa</taxon>
        <taxon>Ecdysozoa</taxon>
        <taxon>Arthropoda</taxon>
        <taxon>Chelicerata</taxon>
        <taxon>Arachnida</taxon>
        <taxon>Araneae</taxon>
        <taxon>Araneomorphae</taxon>
        <taxon>Entelegynae</taxon>
        <taxon>Araneoidea</taxon>
        <taxon>Araneidae</taxon>
        <taxon>Caerostris</taxon>
    </lineage>
</organism>
<dbReference type="Proteomes" id="UP001054837">
    <property type="component" value="Unassembled WGS sequence"/>
</dbReference>
<evidence type="ECO:0008006" key="4">
    <source>
        <dbReference type="Google" id="ProtNLM"/>
    </source>
</evidence>
<sequence>MLNGLHLLALLAGIYLMIFVVEPVAVPNRFLSQHYFGVPWIPERRHNPLQFNPALEEIATALEHSTEPPVLRRNTHQLSQNNNGSKASIYRNVSLPTYQFLPLNYSEKPISWQAAPTKHQPAPTRNNRTTIRHWHHLVSKPVVKQKLRNKESHETTRWSTLRTKQNPSNGSEVKTTGSVKSVKISEILI</sequence>
<dbReference type="EMBL" id="BPLQ01002661">
    <property type="protein sequence ID" value="GIX94851.1"/>
    <property type="molecule type" value="Genomic_DNA"/>
</dbReference>
<feature type="compositionally biased region" description="Polar residues" evidence="1">
    <location>
        <begin position="157"/>
        <end position="177"/>
    </location>
</feature>
<comment type="caution">
    <text evidence="2">The sequence shown here is derived from an EMBL/GenBank/DDBJ whole genome shotgun (WGS) entry which is preliminary data.</text>
</comment>
<reference evidence="2 3" key="1">
    <citation type="submission" date="2021-06" db="EMBL/GenBank/DDBJ databases">
        <title>Caerostris darwini draft genome.</title>
        <authorList>
            <person name="Kono N."/>
            <person name="Arakawa K."/>
        </authorList>
    </citation>
    <scope>NUCLEOTIDE SEQUENCE [LARGE SCALE GENOMIC DNA]</scope>
</reference>
<accession>A0AAV4PFB8</accession>
<protein>
    <recommendedName>
        <fullName evidence="4">Secreted protein</fullName>
    </recommendedName>
</protein>
<dbReference type="AlphaFoldDB" id="A0AAV4PFB8"/>